<dbReference type="AlphaFoldDB" id="A0AA88YM41"/>
<dbReference type="Gene3D" id="2.70.170.10">
    <property type="entry name" value="Neurotransmitter-gated ion-channel ligand-binding domain"/>
    <property type="match status" value="1"/>
</dbReference>
<feature type="transmembrane region" description="Helical" evidence="11">
    <location>
        <begin position="170"/>
        <end position="189"/>
    </location>
</feature>
<keyword evidence="5 11" id="KW-0812">Transmembrane</keyword>
<feature type="domain" description="Neurotransmitter-gated ion-channel ligand-binding" evidence="12">
    <location>
        <begin position="3"/>
        <end position="90"/>
    </location>
</feature>
<evidence type="ECO:0000256" key="1">
    <source>
        <dbReference type="ARBA" id="ARBA00004141"/>
    </source>
</evidence>
<gene>
    <name evidence="14" type="ORF">FSP39_008628</name>
</gene>
<dbReference type="PROSITE" id="PS00236">
    <property type="entry name" value="NEUROTR_ION_CHANNEL"/>
    <property type="match status" value="1"/>
</dbReference>
<evidence type="ECO:0000256" key="7">
    <source>
        <dbReference type="ARBA" id="ARBA00022989"/>
    </source>
</evidence>
<reference evidence="14" key="1">
    <citation type="submission" date="2019-08" db="EMBL/GenBank/DDBJ databases">
        <title>The improved chromosome-level genome for the pearl oyster Pinctada fucata martensii using PacBio sequencing and Hi-C.</title>
        <authorList>
            <person name="Zheng Z."/>
        </authorList>
    </citation>
    <scope>NUCLEOTIDE SEQUENCE</scope>
    <source>
        <strain evidence="14">ZZ-2019</strain>
        <tissue evidence="14">Adductor muscle</tissue>
    </source>
</reference>
<protein>
    <submittedName>
        <fullName evidence="14">Uncharacterized protein</fullName>
    </submittedName>
</protein>
<evidence type="ECO:0000256" key="3">
    <source>
        <dbReference type="ARBA" id="ARBA00022448"/>
    </source>
</evidence>
<dbReference type="Pfam" id="PF02932">
    <property type="entry name" value="Neur_chan_memb"/>
    <property type="match status" value="1"/>
</dbReference>
<keyword evidence="3" id="KW-0813">Transport</keyword>
<dbReference type="Gene3D" id="1.20.58.390">
    <property type="entry name" value="Neurotransmitter-gated ion-channel transmembrane domain"/>
    <property type="match status" value="1"/>
</dbReference>
<proteinExistence type="predicted"/>
<evidence type="ECO:0000259" key="13">
    <source>
        <dbReference type="Pfam" id="PF02932"/>
    </source>
</evidence>
<comment type="subcellular location">
    <subcellularLocation>
        <location evidence="2">Cell membrane</location>
    </subcellularLocation>
    <subcellularLocation>
        <location evidence="1">Membrane</location>
        <topology evidence="1">Multi-pass membrane protein</topology>
    </subcellularLocation>
</comment>
<feature type="transmembrane region" description="Helical" evidence="11">
    <location>
        <begin position="107"/>
        <end position="129"/>
    </location>
</feature>
<keyword evidence="8" id="KW-0406">Ion transport</keyword>
<dbReference type="EMBL" id="VSWD01000006">
    <property type="protein sequence ID" value="KAK3099730.1"/>
    <property type="molecule type" value="Genomic_DNA"/>
</dbReference>
<keyword evidence="6" id="KW-0732">Signal</keyword>
<dbReference type="InterPro" id="IPR006201">
    <property type="entry name" value="Neur_channel"/>
</dbReference>
<keyword evidence="10" id="KW-0407">Ion channel</keyword>
<evidence type="ECO:0000256" key="8">
    <source>
        <dbReference type="ARBA" id="ARBA00023065"/>
    </source>
</evidence>
<dbReference type="InterPro" id="IPR006202">
    <property type="entry name" value="Neur_chan_lig-bd"/>
</dbReference>
<evidence type="ECO:0000256" key="11">
    <source>
        <dbReference type="SAM" id="Phobius"/>
    </source>
</evidence>
<keyword evidence="15" id="KW-1185">Reference proteome</keyword>
<evidence type="ECO:0000256" key="6">
    <source>
        <dbReference type="ARBA" id="ARBA00022729"/>
    </source>
</evidence>
<evidence type="ECO:0000259" key="12">
    <source>
        <dbReference type="Pfam" id="PF02931"/>
    </source>
</evidence>
<dbReference type="CDD" id="cd19049">
    <property type="entry name" value="LGIC_TM_anion"/>
    <property type="match status" value="1"/>
</dbReference>
<evidence type="ECO:0000256" key="9">
    <source>
        <dbReference type="ARBA" id="ARBA00023136"/>
    </source>
</evidence>
<dbReference type="InterPro" id="IPR018000">
    <property type="entry name" value="Neurotransmitter_ion_chnl_CS"/>
</dbReference>
<evidence type="ECO:0000313" key="15">
    <source>
        <dbReference type="Proteomes" id="UP001186944"/>
    </source>
</evidence>
<comment type="caution">
    <text evidence="14">The sequence shown here is derived from an EMBL/GenBank/DDBJ whole genome shotgun (WGS) entry which is preliminary data.</text>
</comment>
<dbReference type="Pfam" id="PF02931">
    <property type="entry name" value="Neur_chan_LBD"/>
    <property type="match status" value="1"/>
</dbReference>
<sequence length="225" mass="25713">MVPTPNRFIRIGRNGSMYFSNRLTVRAICQMELHNYPLDSQVCPLQFGSFAYSVDDVRYVWRYGSSDSVDQAPDLHMSQFDLVSHSAFETNVSRRGFKFGLKRHTGFFLIHIVIPCSLLVVLSWVSFWINREATADRIALGTTTLLTMTFLALDNREDLPRVSYATALDLYIAMCFIFVMSTLVQFAVVHRFTKRGHGDTITTHLRDELSDEDDLLKEVRGSLSP</sequence>
<dbReference type="InterPro" id="IPR038050">
    <property type="entry name" value="Neuro_actylchol_rec"/>
</dbReference>
<dbReference type="Proteomes" id="UP001186944">
    <property type="component" value="Unassembled WGS sequence"/>
</dbReference>
<keyword evidence="9 11" id="KW-0472">Membrane</keyword>
<dbReference type="InterPro" id="IPR006028">
    <property type="entry name" value="GABAA/Glycine_rcpt"/>
</dbReference>
<dbReference type="GO" id="GO:0005230">
    <property type="term" value="F:extracellular ligand-gated monoatomic ion channel activity"/>
    <property type="evidence" value="ECO:0007669"/>
    <property type="project" value="InterPro"/>
</dbReference>
<evidence type="ECO:0000256" key="5">
    <source>
        <dbReference type="ARBA" id="ARBA00022692"/>
    </source>
</evidence>
<feature type="domain" description="Neurotransmitter-gated ion-channel transmembrane" evidence="13">
    <location>
        <begin position="112"/>
        <end position="197"/>
    </location>
</feature>
<dbReference type="SUPFAM" id="SSF63712">
    <property type="entry name" value="Nicotinic receptor ligand binding domain-like"/>
    <property type="match status" value="1"/>
</dbReference>
<dbReference type="InterPro" id="IPR006029">
    <property type="entry name" value="Neurotrans-gated_channel_TM"/>
</dbReference>
<dbReference type="InterPro" id="IPR036719">
    <property type="entry name" value="Neuro-gated_channel_TM_sf"/>
</dbReference>
<keyword evidence="4" id="KW-1003">Cell membrane</keyword>
<evidence type="ECO:0000256" key="2">
    <source>
        <dbReference type="ARBA" id="ARBA00004236"/>
    </source>
</evidence>
<keyword evidence="7 11" id="KW-1133">Transmembrane helix</keyword>
<accession>A0AA88YM41</accession>
<dbReference type="PRINTS" id="PR00253">
    <property type="entry name" value="GABAARECEPTR"/>
</dbReference>
<dbReference type="GO" id="GO:0004888">
    <property type="term" value="F:transmembrane signaling receptor activity"/>
    <property type="evidence" value="ECO:0007669"/>
    <property type="project" value="InterPro"/>
</dbReference>
<dbReference type="PANTHER" id="PTHR18945">
    <property type="entry name" value="NEUROTRANSMITTER GATED ION CHANNEL"/>
    <property type="match status" value="1"/>
</dbReference>
<evidence type="ECO:0000256" key="10">
    <source>
        <dbReference type="ARBA" id="ARBA00023303"/>
    </source>
</evidence>
<name>A0AA88YM41_PINIB</name>
<dbReference type="InterPro" id="IPR036734">
    <property type="entry name" value="Neur_chan_lig-bd_sf"/>
</dbReference>
<evidence type="ECO:0000313" key="14">
    <source>
        <dbReference type="EMBL" id="KAK3099730.1"/>
    </source>
</evidence>
<dbReference type="SUPFAM" id="SSF90112">
    <property type="entry name" value="Neurotransmitter-gated ion-channel transmembrane pore"/>
    <property type="match status" value="1"/>
</dbReference>
<evidence type="ECO:0000256" key="4">
    <source>
        <dbReference type="ARBA" id="ARBA00022475"/>
    </source>
</evidence>
<organism evidence="14 15">
    <name type="scientific">Pinctada imbricata</name>
    <name type="common">Atlantic pearl-oyster</name>
    <name type="synonym">Pinctada martensii</name>
    <dbReference type="NCBI Taxonomy" id="66713"/>
    <lineage>
        <taxon>Eukaryota</taxon>
        <taxon>Metazoa</taxon>
        <taxon>Spiralia</taxon>
        <taxon>Lophotrochozoa</taxon>
        <taxon>Mollusca</taxon>
        <taxon>Bivalvia</taxon>
        <taxon>Autobranchia</taxon>
        <taxon>Pteriomorphia</taxon>
        <taxon>Pterioida</taxon>
        <taxon>Pterioidea</taxon>
        <taxon>Pteriidae</taxon>
        <taxon>Pinctada</taxon>
    </lineage>
</organism>
<dbReference type="GO" id="GO:0005886">
    <property type="term" value="C:plasma membrane"/>
    <property type="evidence" value="ECO:0007669"/>
    <property type="project" value="UniProtKB-SubCell"/>
</dbReference>